<keyword evidence="2" id="KW-1185">Reference proteome</keyword>
<reference evidence="3" key="1">
    <citation type="submission" date="2022-11" db="UniProtKB">
        <authorList>
            <consortium name="WormBaseParasite"/>
        </authorList>
    </citation>
    <scope>IDENTIFICATION</scope>
</reference>
<dbReference type="GO" id="GO:0005096">
    <property type="term" value="F:GTPase activator activity"/>
    <property type="evidence" value="ECO:0007669"/>
    <property type="project" value="InterPro"/>
</dbReference>
<dbReference type="WBParaSite" id="jg9218">
    <property type="protein sequence ID" value="jg9218"/>
    <property type="gene ID" value="jg9218"/>
</dbReference>
<sequence>MNLITSLDVVSQKSLSSLGEPVNTDPHLMSTHSTFARSTSNAANGLDMAANDRRSFATQSTASSGDISSPTGHGGTHSTSVFEYPSVDGVAAGRAAALGQLCRIVCAKSSKEQLPNEHVDLFKLGLLGVEVLLPNYLMALDIVLTESQKLRLHPSVHEVEMRNACLRTLASIITWPSTFGRRKIIPPNTSPKFTKSSSTNVLESDLCYIDLRSRILRMLVHTLRNETDATNIHLTLSLCFVFCAENALYDISKIDEAVLKEKKQNISENMPASGKQINSSVDVDESEKYFTISALRGVVSALCDNLSKTQWASDLPTCLAALDCLNSLATLPHSILFHQSKLFFAKIVIKYFF</sequence>
<dbReference type="InterPro" id="IPR039930">
    <property type="entry name" value="RALGAPB"/>
</dbReference>
<evidence type="ECO:0000313" key="3">
    <source>
        <dbReference type="WBParaSite" id="jg9218"/>
    </source>
</evidence>
<dbReference type="PANTHER" id="PTHR21344:SF1">
    <property type="entry name" value="RAL GTPASE-ACTIVATING PROTEIN SUBUNIT BETA"/>
    <property type="match status" value="1"/>
</dbReference>
<protein>
    <submittedName>
        <fullName evidence="3">Uncharacterized protein</fullName>
    </submittedName>
</protein>
<feature type="compositionally biased region" description="Polar residues" evidence="1">
    <location>
        <begin position="56"/>
        <end position="80"/>
    </location>
</feature>
<dbReference type="PANTHER" id="PTHR21344">
    <property type="entry name" value="RAL GTPASE-ACTIVATING PROTEIN SUBUNIT BETA"/>
    <property type="match status" value="1"/>
</dbReference>
<dbReference type="Proteomes" id="UP000887574">
    <property type="component" value="Unplaced"/>
</dbReference>
<name>A0A915ETU8_9BILA</name>
<evidence type="ECO:0000313" key="2">
    <source>
        <dbReference type="Proteomes" id="UP000887574"/>
    </source>
</evidence>
<evidence type="ECO:0000256" key="1">
    <source>
        <dbReference type="SAM" id="MobiDB-lite"/>
    </source>
</evidence>
<proteinExistence type="predicted"/>
<organism evidence="2 3">
    <name type="scientific">Ditylenchus dipsaci</name>
    <dbReference type="NCBI Taxonomy" id="166011"/>
    <lineage>
        <taxon>Eukaryota</taxon>
        <taxon>Metazoa</taxon>
        <taxon>Ecdysozoa</taxon>
        <taxon>Nematoda</taxon>
        <taxon>Chromadorea</taxon>
        <taxon>Rhabditida</taxon>
        <taxon>Tylenchina</taxon>
        <taxon>Tylenchomorpha</taxon>
        <taxon>Sphaerularioidea</taxon>
        <taxon>Anguinidae</taxon>
        <taxon>Anguininae</taxon>
        <taxon>Ditylenchus</taxon>
    </lineage>
</organism>
<feature type="region of interest" description="Disordered" evidence="1">
    <location>
        <begin position="55"/>
        <end position="80"/>
    </location>
</feature>
<dbReference type="AlphaFoldDB" id="A0A915ETU8"/>
<accession>A0A915ETU8</accession>